<dbReference type="GO" id="GO:0043531">
    <property type="term" value="F:ADP binding"/>
    <property type="evidence" value="ECO:0007669"/>
    <property type="project" value="InterPro"/>
</dbReference>
<reference evidence="2" key="1">
    <citation type="submission" date="2023-03" db="EMBL/GenBank/DDBJ databases">
        <title>Complete genome of Cladonia borealis.</title>
        <authorList>
            <person name="Park H."/>
        </authorList>
    </citation>
    <scope>NUCLEOTIDE SEQUENCE</scope>
    <source>
        <strain evidence="2">ANT050790</strain>
    </source>
</reference>
<dbReference type="InterPro" id="IPR011990">
    <property type="entry name" value="TPR-like_helical_dom_sf"/>
</dbReference>
<dbReference type="InterPro" id="IPR053137">
    <property type="entry name" value="NLR-like"/>
</dbReference>
<dbReference type="EMBL" id="JAFEKC020000019">
    <property type="protein sequence ID" value="KAK0509304.1"/>
    <property type="molecule type" value="Genomic_DNA"/>
</dbReference>
<evidence type="ECO:0000259" key="1">
    <source>
        <dbReference type="Pfam" id="PF17107"/>
    </source>
</evidence>
<dbReference type="SUPFAM" id="SSF48452">
    <property type="entry name" value="TPR-like"/>
    <property type="match status" value="1"/>
</dbReference>
<dbReference type="InterPro" id="IPR027417">
    <property type="entry name" value="P-loop_NTPase"/>
</dbReference>
<keyword evidence="3" id="KW-1185">Reference proteome</keyword>
<comment type="caution">
    <text evidence="2">The sequence shown here is derived from an EMBL/GenBank/DDBJ whole genome shotgun (WGS) entry which is preliminary data.</text>
</comment>
<evidence type="ECO:0000313" key="2">
    <source>
        <dbReference type="EMBL" id="KAK0509304.1"/>
    </source>
</evidence>
<organism evidence="2 3">
    <name type="scientific">Cladonia borealis</name>
    <dbReference type="NCBI Taxonomy" id="184061"/>
    <lineage>
        <taxon>Eukaryota</taxon>
        <taxon>Fungi</taxon>
        <taxon>Dikarya</taxon>
        <taxon>Ascomycota</taxon>
        <taxon>Pezizomycotina</taxon>
        <taxon>Lecanoromycetes</taxon>
        <taxon>OSLEUM clade</taxon>
        <taxon>Lecanoromycetidae</taxon>
        <taxon>Lecanorales</taxon>
        <taxon>Lecanorineae</taxon>
        <taxon>Cladoniaceae</taxon>
        <taxon>Cladonia</taxon>
    </lineage>
</organism>
<dbReference type="Pfam" id="PF17107">
    <property type="entry name" value="SesA"/>
    <property type="match status" value="1"/>
</dbReference>
<name>A0AA39QVW1_9LECA</name>
<dbReference type="SUPFAM" id="SSF52540">
    <property type="entry name" value="P-loop containing nucleoside triphosphate hydrolases"/>
    <property type="match status" value="1"/>
</dbReference>
<feature type="domain" description="NACHT-NTPase and P-loop NTPases N-terminal" evidence="1">
    <location>
        <begin position="12"/>
        <end position="133"/>
    </location>
</feature>
<dbReference type="PANTHER" id="PTHR46082:SF6">
    <property type="entry name" value="AAA+ ATPASE DOMAIN-CONTAINING PROTEIN-RELATED"/>
    <property type="match status" value="1"/>
</dbReference>
<dbReference type="AlphaFoldDB" id="A0AA39QVW1"/>
<evidence type="ECO:0000313" key="3">
    <source>
        <dbReference type="Proteomes" id="UP001166286"/>
    </source>
</evidence>
<sequence>MAEAVAAVGLASAIVQFIDFGTKVVNRLSEFSAKVGDVPETFRLIKVQLPLILDTLQQTKDQADARQINEETAKALKAVVDECIATVQQLDEILTKALPNGRDSTWQKYRKALSSLAQDKKISQLQASIERHIPILTYYQTLVISRSSKDLPFRPTARTLDTNSPQRNQKPCFMVRFEQDPNFVGRESELKEIEERFKEQHRIVLSGIGGVGKSQIAIEYCYRFRRKHKDAHVFWIHGSSYTRFEESYQQIAERLALPGLDDPSQQTLVHVRDWLSEEANCPWLLVLDNIDDVDIVFRPTSHSCSGSTKHTHEPLVNWLPRSSIGSMLVTTRDRRLGERLVPGQRPIAVNPFEMKDAKCLLSKRVQLEDDVDEALSHQLLETLDFLPLAITQATAFLAENEYSIAEYLEILQKDDSEMKEFLATDIYDPGRDSDLSNSILQTWKVSFDQIRTQTPLAAEILSLMAVLDRQAISDRLLCRGKKIGIDFLRAIGVLKAFSMIKAESGNKVFSTHRLVQLATQKWLELEGAIDRWQEIALESVCCCIPQTVLHKDWREWETISPHVARVLENDTGKTTIRTQGHLTERAWLLLKHGDYVHVQQGSEAALPYYLESLELRQQFFATDSLPVLWSKIRVAETKQANVAVEMFRDILKKCESKAGVAGYDVLEEICLSTLAEIILRGEEGDYKEVEKLYKKLCKKCPPYIGSGFLYFVYGSYLLEAIWKQGCHRKDEAEKLHEQMMSELTDSHWKEIVFILRGLTAHADYLQGTGRYDEAEKLCERMLEALKLTVGEDHEHYKYILRCYENNCLGHCLKPDQRSRHYKLLARITSGPTCVDPMAEVCGRIRPPSPGKRIPHA</sequence>
<dbReference type="PANTHER" id="PTHR46082">
    <property type="entry name" value="ATP/GTP-BINDING PROTEIN-RELATED"/>
    <property type="match status" value="1"/>
</dbReference>
<dbReference type="Gene3D" id="3.40.50.300">
    <property type="entry name" value="P-loop containing nucleotide triphosphate hydrolases"/>
    <property type="match status" value="1"/>
</dbReference>
<dbReference type="Proteomes" id="UP001166286">
    <property type="component" value="Unassembled WGS sequence"/>
</dbReference>
<proteinExistence type="predicted"/>
<protein>
    <recommendedName>
        <fullName evidence="1">NACHT-NTPase and P-loop NTPases N-terminal domain-containing protein</fullName>
    </recommendedName>
</protein>
<dbReference type="Gene3D" id="1.25.40.10">
    <property type="entry name" value="Tetratricopeptide repeat domain"/>
    <property type="match status" value="1"/>
</dbReference>
<gene>
    <name evidence="2" type="ORF">JMJ35_008675</name>
</gene>
<dbReference type="InterPro" id="IPR031352">
    <property type="entry name" value="SesA"/>
</dbReference>
<accession>A0AA39QVW1</accession>